<dbReference type="Gene3D" id="3.10.450.50">
    <property type="match status" value="1"/>
</dbReference>
<evidence type="ECO:0000313" key="2">
    <source>
        <dbReference type="EMBL" id="TPX48132.1"/>
    </source>
</evidence>
<dbReference type="InterPro" id="IPR009959">
    <property type="entry name" value="Cyclase_SnoaL-like"/>
</dbReference>
<feature type="region of interest" description="Disordered" evidence="1">
    <location>
        <begin position="125"/>
        <end position="144"/>
    </location>
</feature>
<dbReference type="AlphaFoldDB" id="A0A507D961"/>
<dbReference type="EMBL" id="QEAN01000106">
    <property type="protein sequence ID" value="TPX48132.1"/>
    <property type="molecule type" value="Genomic_DNA"/>
</dbReference>
<dbReference type="GO" id="GO:0030638">
    <property type="term" value="P:polyketide metabolic process"/>
    <property type="evidence" value="ECO:0007669"/>
    <property type="project" value="InterPro"/>
</dbReference>
<dbReference type="Proteomes" id="UP000317494">
    <property type="component" value="Unassembled WGS sequence"/>
</dbReference>
<dbReference type="PANTHER" id="PTHR38436">
    <property type="entry name" value="POLYKETIDE CYCLASE SNOAL-LIKE DOMAIN"/>
    <property type="match status" value="1"/>
</dbReference>
<dbReference type="PANTHER" id="PTHR38436:SF3">
    <property type="entry name" value="CARBOXYMETHYLENEBUTENOLIDASE-RELATED"/>
    <property type="match status" value="1"/>
</dbReference>
<feature type="compositionally biased region" description="Basic and acidic residues" evidence="1">
    <location>
        <begin position="412"/>
        <end position="423"/>
    </location>
</feature>
<organism evidence="2 3">
    <name type="scientific">Synchytrium endobioticum</name>
    <dbReference type="NCBI Taxonomy" id="286115"/>
    <lineage>
        <taxon>Eukaryota</taxon>
        <taxon>Fungi</taxon>
        <taxon>Fungi incertae sedis</taxon>
        <taxon>Chytridiomycota</taxon>
        <taxon>Chytridiomycota incertae sedis</taxon>
        <taxon>Chytridiomycetes</taxon>
        <taxon>Synchytriales</taxon>
        <taxon>Synchytriaceae</taxon>
        <taxon>Synchytrium</taxon>
    </lineage>
</organism>
<dbReference type="SUPFAM" id="SSF54427">
    <property type="entry name" value="NTF2-like"/>
    <property type="match status" value="1"/>
</dbReference>
<proteinExistence type="predicted"/>
<feature type="region of interest" description="Disordered" evidence="1">
    <location>
        <begin position="412"/>
        <end position="442"/>
    </location>
</feature>
<dbReference type="STRING" id="286115.A0A507D961"/>
<reference evidence="2 3" key="1">
    <citation type="journal article" date="2019" name="Sci. Rep.">
        <title>Comparative genomics of chytrid fungi reveal insights into the obligate biotrophic and pathogenic lifestyle of Synchytrium endobioticum.</title>
        <authorList>
            <person name="van de Vossenberg B.T.L.H."/>
            <person name="Warris S."/>
            <person name="Nguyen H.D.T."/>
            <person name="van Gent-Pelzer M.P.E."/>
            <person name="Joly D.L."/>
            <person name="van de Geest H.C."/>
            <person name="Bonants P.J.M."/>
            <person name="Smith D.S."/>
            <person name="Levesque C.A."/>
            <person name="van der Lee T.A.J."/>
        </authorList>
    </citation>
    <scope>NUCLEOTIDE SEQUENCE [LARGE SCALE GENOMIC DNA]</scope>
    <source>
        <strain evidence="2 3">MB42</strain>
    </source>
</reference>
<dbReference type="InterPro" id="IPR032710">
    <property type="entry name" value="NTF2-like_dom_sf"/>
</dbReference>
<name>A0A507D961_9FUNG</name>
<evidence type="ECO:0000313" key="3">
    <source>
        <dbReference type="Proteomes" id="UP000317494"/>
    </source>
</evidence>
<sequence>MNCLEECPTSLFAPGSMGANPAASGLFAVPASNAATSASAASTLIAAVPTTMATQTPGPMKLFDFGTMEAKPAAPGLFAVPASNVAPSTSAASAPIAAVSTTTASQTPGPMKLFDFGTMGAKPAAPGPFAAPTSTATPPASTAASLASAASAPVAAVPTTATPHSSGPTNPFALGKGSMIRSEGMESAWEQARRIATPAAVPKTYTDDAVVSYIGSGKTFNGLKEIENLYSMIRNAHISSCVRSNKTVNRVIGSDSVVEESKFDIHHGQLFDWLLPGLKPTNADLTFNFVTIATFQGSKISTQRVYWDQASVLSQANIIQKNVYIRATNSNISLPVVGAEQYKIIMMSVSNEDNRTMADDSEVLAGETIAGEALVPIAVATGSTAREVIDQKKLVQGSTLAQITVRGLEDKTRWSDPWQDGKSRPSSRVIRPPGGGSSITFG</sequence>
<dbReference type="VEuPathDB" id="FungiDB:SeMB42_g03128"/>
<comment type="caution">
    <text evidence="2">The sequence shown here is derived from an EMBL/GenBank/DDBJ whole genome shotgun (WGS) entry which is preliminary data.</text>
</comment>
<accession>A0A507D961</accession>
<protein>
    <submittedName>
        <fullName evidence="2">Uncharacterized protein</fullName>
    </submittedName>
</protein>
<feature type="compositionally biased region" description="Gly residues" evidence="1">
    <location>
        <begin position="433"/>
        <end position="442"/>
    </location>
</feature>
<keyword evidence="3" id="KW-1185">Reference proteome</keyword>
<evidence type="ECO:0000256" key="1">
    <source>
        <dbReference type="SAM" id="MobiDB-lite"/>
    </source>
</evidence>
<gene>
    <name evidence="2" type="ORF">SeMB42_g03128</name>
</gene>